<proteinExistence type="predicted"/>
<dbReference type="AlphaFoldDB" id="A0A1L0B1G0"/>
<gene>
    <name evidence="1" type="ORF">HGUI_01011</name>
</gene>
<name>A0A1L0B1G0_9ASCO</name>
<dbReference type="VEuPathDB" id="FungiDB:HGUI_01011"/>
<dbReference type="Proteomes" id="UP000183365">
    <property type="component" value="Unassembled WGS sequence"/>
</dbReference>
<dbReference type="OrthoDB" id="3972308at2759"/>
<evidence type="ECO:0000313" key="1">
    <source>
        <dbReference type="EMBL" id="SGZ38811.1"/>
    </source>
</evidence>
<accession>A0A1L0B1G0</accession>
<reference evidence="2" key="1">
    <citation type="submission" date="2016-11" db="EMBL/GenBank/DDBJ databases">
        <authorList>
            <person name="Guldener U."/>
        </authorList>
    </citation>
    <scope>NUCLEOTIDE SEQUENCE [LARGE SCALE GENOMIC DNA]</scope>
</reference>
<keyword evidence="2" id="KW-1185">Reference proteome</keyword>
<evidence type="ECO:0000313" key="2">
    <source>
        <dbReference type="Proteomes" id="UP000183365"/>
    </source>
</evidence>
<sequence>MNLSSNSSGTSFLPNDEESIEYKRKLLRERMLEEHALSVEVEQLQMDLEMQTRKINDRSEDIIHDFISSLRYILKLDVLVDSFVTEQVDFNDENKYDLILFETPFDLEDVVASSSGLEDVDLNNAYEVNILFLKLQTYYALRYEIFNHIFTLDSSLVVDFIEGTVAHEGAQLLKWDIIVSKGGKLVQNKLSTSDEESQFLKDTVCEKGIHKGVTIFVAQLLNLS</sequence>
<protein>
    <submittedName>
        <fullName evidence="1">Uncharacterized protein</fullName>
    </submittedName>
</protein>
<organism evidence="1 2">
    <name type="scientific">Hanseniaspora guilliermondii</name>
    <dbReference type="NCBI Taxonomy" id="56406"/>
    <lineage>
        <taxon>Eukaryota</taxon>
        <taxon>Fungi</taxon>
        <taxon>Dikarya</taxon>
        <taxon>Ascomycota</taxon>
        <taxon>Saccharomycotina</taxon>
        <taxon>Saccharomycetes</taxon>
        <taxon>Saccharomycodales</taxon>
        <taxon>Saccharomycodaceae</taxon>
        <taxon>Hanseniaspora</taxon>
    </lineage>
</organism>
<dbReference type="EMBL" id="FQNF01000012">
    <property type="protein sequence ID" value="SGZ38811.1"/>
    <property type="molecule type" value="Genomic_DNA"/>
</dbReference>